<accession>A0A939JDF0</accession>
<gene>
    <name evidence="5" type="ORF">J0X19_10060</name>
</gene>
<dbReference type="Pfam" id="PF03229">
    <property type="entry name" value="Alpha_GJ"/>
    <property type="match status" value="1"/>
</dbReference>
<protein>
    <submittedName>
        <fullName evidence="5">Uncharacterized protein</fullName>
    </submittedName>
</protein>
<keyword evidence="1" id="KW-0175">Coiled coil</keyword>
<comment type="caution">
    <text evidence="5">The sequence shown here is derived from an EMBL/GenBank/DDBJ whole genome shotgun (WGS) entry which is preliminary data.</text>
</comment>
<keyword evidence="3" id="KW-0472">Membrane</keyword>
<dbReference type="InterPro" id="IPR004913">
    <property type="entry name" value="Herpes_gJ"/>
</dbReference>
<dbReference type="RefSeq" id="WP_206984226.1">
    <property type="nucleotide sequence ID" value="NZ_JAFLQZ010000005.1"/>
</dbReference>
<name>A0A939JDF0_9BACT</name>
<keyword evidence="6" id="KW-1185">Reference proteome</keyword>
<evidence type="ECO:0000256" key="2">
    <source>
        <dbReference type="SAM" id="MobiDB-lite"/>
    </source>
</evidence>
<dbReference type="EMBL" id="JAFLQZ010000005">
    <property type="protein sequence ID" value="MBO0358287.1"/>
    <property type="molecule type" value="Genomic_DNA"/>
</dbReference>
<keyword evidence="3" id="KW-1133">Transmembrane helix</keyword>
<evidence type="ECO:0000256" key="4">
    <source>
        <dbReference type="SAM" id="SignalP"/>
    </source>
</evidence>
<proteinExistence type="predicted"/>
<feature type="region of interest" description="Disordered" evidence="2">
    <location>
        <begin position="231"/>
        <end position="252"/>
    </location>
</feature>
<dbReference type="AlphaFoldDB" id="A0A939JDF0"/>
<keyword evidence="3" id="KW-0812">Transmembrane</keyword>
<dbReference type="Proteomes" id="UP000664144">
    <property type="component" value="Unassembled WGS sequence"/>
</dbReference>
<feature type="compositionally biased region" description="Low complexity" evidence="2">
    <location>
        <begin position="294"/>
        <end position="308"/>
    </location>
</feature>
<evidence type="ECO:0000313" key="5">
    <source>
        <dbReference type="EMBL" id="MBO0358287.1"/>
    </source>
</evidence>
<reference evidence="5" key="1">
    <citation type="submission" date="2021-03" db="EMBL/GenBank/DDBJ databases">
        <authorList>
            <person name="Kim M.K."/>
        </authorList>
    </citation>
    <scope>NUCLEOTIDE SEQUENCE</scope>
    <source>
        <strain evidence="5">BT186</strain>
    </source>
</reference>
<feature type="signal peptide" evidence="4">
    <location>
        <begin position="1"/>
        <end position="25"/>
    </location>
</feature>
<feature type="coiled-coil region" evidence="1">
    <location>
        <begin position="262"/>
        <end position="289"/>
    </location>
</feature>
<evidence type="ECO:0000313" key="6">
    <source>
        <dbReference type="Proteomes" id="UP000664144"/>
    </source>
</evidence>
<feature type="transmembrane region" description="Helical" evidence="3">
    <location>
        <begin position="200"/>
        <end position="225"/>
    </location>
</feature>
<feature type="region of interest" description="Disordered" evidence="2">
    <location>
        <begin position="294"/>
        <end position="320"/>
    </location>
</feature>
<organism evidence="5 6">
    <name type="scientific">Hymenobacter telluris</name>
    <dbReference type="NCBI Taxonomy" id="2816474"/>
    <lineage>
        <taxon>Bacteria</taxon>
        <taxon>Pseudomonadati</taxon>
        <taxon>Bacteroidota</taxon>
        <taxon>Cytophagia</taxon>
        <taxon>Cytophagales</taxon>
        <taxon>Hymenobacteraceae</taxon>
        <taxon>Hymenobacter</taxon>
    </lineage>
</organism>
<feature type="chain" id="PRO_5037211619" evidence="4">
    <location>
        <begin position="26"/>
        <end position="453"/>
    </location>
</feature>
<sequence>MSIRYRVLCLLMVLGLAGSPGITRAQTAPVATSQDDNLKGQIWTVTARRIWVDVKPKQPQALQPWATGTDFTNWVLAQKQDKSELGILRGAVIERIGKGQTGSAAQVAQAIVDEVAQRREKKVGALARVDVVALNTELTPFIQLATPADTAAVPDESLAPATNATAQIEQPAQTDYQDTIPETTSGPEPMVAPVQVAPTYWGMSPAVAGTLLALLGALVGAGLTYNRMESARRKRRRHSSSHMVATPAVEPETQSVMNTPQYRKLLRQNQDLQKQLDQLKKELTDLKARVTGVPAAPLKAAPPRRTASTPPPPPPVQAPADDHDDLLNVGLGTIASPEPAYEQPSAQLPPATRYGPVQETPFVEERKIVDNPLPQLALMLTINPRNPDQASFTLNPHVNQSMLIGDGLNRLQKFFEYDPPVGRINSVAAAAAGTLQRQADGWQVVERARLIIR</sequence>
<keyword evidence="4" id="KW-0732">Signal</keyword>
<evidence type="ECO:0000256" key="1">
    <source>
        <dbReference type="SAM" id="Coils"/>
    </source>
</evidence>
<evidence type="ECO:0000256" key="3">
    <source>
        <dbReference type="SAM" id="Phobius"/>
    </source>
</evidence>